<evidence type="ECO:0000313" key="2">
    <source>
        <dbReference type="Ensembl" id="ENSCSAVP00000005187.1"/>
    </source>
</evidence>
<dbReference type="Ensembl" id="ENSCSAVT00000005258.1">
    <property type="protein sequence ID" value="ENSCSAVP00000005187.1"/>
    <property type="gene ID" value="ENSCSAVG00000003091.1"/>
</dbReference>
<organism evidence="2 3">
    <name type="scientific">Ciona savignyi</name>
    <name type="common">Pacific transparent sea squirt</name>
    <dbReference type="NCBI Taxonomy" id="51511"/>
    <lineage>
        <taxon>Eukaryota</taxon>
        <taxon>Metazoa</taxon>
        <taxon>Chordata</taxon>
        <taxon>Tunicata</taxon>
        <taxon>Ascidiacea</taxon>
        <taxon>Phlebobranchia</taxon>
        <taxon>Cionidae</taxon>
        <taxon>Ciona</taxon>
    </lineage>
</organism>
<dbReference type="GO" id="GO:0070652">
    <property type="term" value="C:HAUS complex"/>
    <property type="evidence" value="ECO:0007669"/>
    <property type="project" value="InterPro"/>
</dbReference>
<proteinExistence type="predicted"/>
<dbReference type="GO" id="GO:0051011">
    <property type="term" value="F:microtubule minus-end binding"/>
    <property type="evidence" value="ECO:0007669"/>
    <property type="project" value="TreeGrafter"/>
</dbReference>
<dbReference type="PANTHER" id="PTHR16219:SF1">
    <property type="entry name" value="HAUS AUGMIN-LIKE COMPLEX SUBUNIT 4"/>
    <property type="match status" value="1"/>
</dbReference>
<keyword evidence="3" id="KW-1185">Reference proteome</keyword>
<protein>
    <submittedName>
        <fullName evidence="2">Uncharacterized protein</fullName>
    </submittedName>
</protein>
<dbReference type="Pfam" id="PF14735">
    <property type="entry name" value="HAUS4"/>
    <property type="match status" value="1"/>
</dbReference>
<dbReference type="STRING" id="51511.ENSCSAVP00000005187"/>
<dbReference type="InParanoid" id="H2YIN8"/>
<reference evidence="3" key="1">
    <citation type="submission" date="2003-08" db="EMBL/GenBank/DDBJ databases">
        <authorList>
            <person name="Birren B."/>
            <person name="Nusbaum C."/>
            <person name="Abebe A."/>
            <person name="Abouelleil A."/>
            <person name="Adekoya E."/>
            <person name="Ait-zahra M."/>
            <person name="Allen N."/>
            <person name="Allen T."/>
            <person name="An P."/>
            <person name="Anderson M."/>
            <person name="Anderson S."/>
            <person name="Arachchi H."/>
            <person name="Armbruster J."/>
            <person name="Bachantsang P."/>
            <person name="Baldwin J."/>
            <person name="Barry A."/>
            <person name="Bayul T."/>
            <person name="Blitshsteyn B."/>
            <person name="Bloom T."/>
            <person name="Blye J."/>
            <person name="Boguslavskiy L."/>
            <person name="Borowsky M."/>
            <person name="Boukhgalter B."/>
            <person name="Brunache A."/>
            <person name="Butler J."/>
            <person name="Calixte N."/>
            <person name="Calvo S."/>
            <person name="Camarata J."/>
            <person name="Campo K."/>
            <person name="Chang J."/>
            <person name="Cheshatsang Y."/>
            <person name="Citroen M."/>
            <person name="Collymore A."/>
            <person name="Considine T."/>
            <person name="Cook A."/>
            <person name="Cooke P."/>
            <person name="Corum B."/>
            <person name="Cuomo C."/>
            <person name="David R."/>
            <person name="Dawoe T."/>
            <person name="Degray S."/>
            <person name="Dodge S."/>
            <person name="Dooley K."/>
            <person name="Dorje P."/>
            <person name="Dorjee K."/>
            <person name="Dorris L."/>
            <person name="Duffey N."/>
            <person name="Dupes A."/>
            <person name="Elkins T."/>
            <person name="Engels R."/>
            <person name="Erickson J."/>
            <person name="Farina A."/>
            <person name="Faro S."/>
            <person name="Ferreira P."/>
            <person name="Fischer H."/>
            <person name="Fitzgerald M."/>
            <person name="Foley K."/>
            <person name="Gage D."/>
            <person name="Galagan J."/>
            <person name="Gearin G."/>
            <person name="Gnerre S."/>
            <person name="Gnirke A."/>
            <person name="Goyette A."/>
            <person name="Graham J."/>
            <person name="Grandbois E."/>
            <person name="Gyaltsen K."/>
            <person name="Hafez N."/>
            <person name="Hagopian D."/>
            <person name="Hagos B."/>
            <person name="Hall J."/>
            <person name="Hatcher B."/>
            <person name="Heller A."/>
            <person name="Higgins H."/>
            <person name="Honan T."/>
            <person name="Horn A."/>
            <person name="Houde N."/>
            <person name="Hughes L."/>
            <person name="Hulme W."/>
            <person name="Husby E."/>
            <person name="Iliev I."/>
            <person name="Jaffe D."/>
            <person name="Jones C."/>
            <person name="Kamal M."/>
            <person name="Kamat A."/>
            <person name="Kamvysselis M."/>
            <person name="Karlsson E."/>
            <person name="Kells C."/>
            <person name="Kieu A."/>
            <person name="Kisner P."/>
            <person name="Kodira C."/>
            <person name="Kulbokas E."/>
            <person name="Labutti K."/>
            <person name="Lama D."/>
            <person name="Landers T."/>
            <person name="Leger J."/>
            <person name="Levine S."/>
            <person name="Lewis D."/>
            <person name="Lewis T."/>
            <person name="Lindblad-toh K."/>
            <person name="Liu X."/>
            <person name="Lokyitsang T."/>
            <person name="Lokyitsang Y."/>
            <person name="Lucien O."/>
            <person name="Lui A."/>
            <person name="Ma L.J."/>
            <person name="Mabbitt R."/>
            <person name="Macdonald J."/>
            <person name="Maclean C."/>
            <person name="Major J."/>
            <person name="Manning J."/>
            <person name="Marabella R."/>
            <person name="Maru K."/>
            <person name="Matthews C."/>
            <person name="Mauceli E."/>
            <person name="Mccarthy M."/>
            <person name="Mcdonough S."/>
            <person name="Mcghee T."/>
            <person name="Meldrim J."/>
            <person name="Meneus L."/>
            <person name="Mesirov J."/>
            <person name="Mihalev A."/>
            <person name="Mihova T."/>
            <person name="Mikkelsen T."/>
            <person name="Mlenga V."/>
            <person name="Moru K."/>
            <person name="Mozes J."/>
            <person name="Mulrain L."/>
            <person name="Munson G."/>
            <person name="Naylor J."/>
            <person name="Newes C."/>
            <person name="Nguyen C."/>
            <person name="Nguyen N."/>
            <person name="Nguyen T."/>
            <person name="Nicol R."/>
            <person name="Nielsen C."/>
            <person name="Nizzari M."/>
            <person name="Norbu C."/>
            <person name="Norbu N."/>
            <person name="O'donnell P."/>
            <person name="Okoawo O."/>
            <person name="O'leary S."/>
            <person name="Omotosho B."/>
            <person name="O'neill K."/>
            <person name="Osman S."/>
            <person name="Parker S."/>
            <person name="Perrin D."/>
            <person name="Phunkhang P."/>
            <person name="Piqani B."/>
            <person name="Purcell S."/>
            <person name="Rachupka T."/>
            <person name="Ramasamy U."/>
            <person name="Rameau R."/>
            <person name="Ray V."/>
            <person name="Raymond C."/>
            <person name="Retta R."/>
            <person name="Richardson S."/>
            <person name="Rise C."/>
            <person name="Rodriguez J."/>
            <person name="Rogers J."/>
            <person name="Rogov P."/>
            <person name="Rutman M."/>
            <person name="Schupbach R."/>
            <person name="Seaman C."/>
            <person name="Settipalli S."/>
            <person name="Sharpe T."/>
            <person name="Sheridan J."/>
            <person name="Sherpa N."/>
            <person name="Shi J."/>
            <person name="Smirnov S."/>
            <person name="Smith C."/>
            <person name="Sougnez C."/>
            <person name="Spencer B."/>
            <person name="Stalker J."/>
            <person name="Stange-thomann N."/>
            <person name="Stavropoulos S."/>
            <person name="Stetson K."/>
            <person name="Stone C."/>
            <person name="Stone S."/>
            <person name="Stubbs M."/>
            <person name="Talamas J."/>
            <person name="Tchuinga P."/>
            <person name="Tenzing P."/>
            <person name="Tesfaye S."/>
            <person name="Theodore J."/>
            <person name="Thoulutsang Y."/>
            <person name="Topham K."/>
            <person name="Towey S."/>
            <person name="Tsamla T."/>
            <person name="Tsomo N."/>
            <person name="Vallee D."/>
            <person name="Vassiliev H."/>
            <person name="Venkataraman V."/>
            <person name="Vinson J."/>
            <person name="Vo A."/>
            <person name="Wade C."/>
            <person name="Wang S."/>
            <person name="Wangchuk T."/>
            <person name="Wangdi T."/>
            <person name="Whittaker C."/>
            <person name="Wilkinson J."/>
            <person name="Wu Y."/>
            <person name="Wyman D."/>
            <person name="Yadav S."/>
            <person name="Yang S."/>
            <person name="Yang X."/>
            <person name="Yeager S."/>
            <person name="Yee E."/>
            <person name="Young G."/>
            <person name="Zainoun J."/>
            <person name="Zembeck L."/>
            <person name="Zimmer A."/>
            <person name="Zody M."/>
            <person name="Lander E."/>
        </authorList>
    </citation>
    <scope>NUCLEOTIDE SEQUENCE [LARGE SCALE GENOMIC DNA]</scope>
</reference>
<evidence type="ECO:0000256" key="1">
    <source>
        <dbReference type="SAM" id="Coils"/>
    </source>
</evidence>
<accession>H2YIN8</accession>
<dbReference type="GeneTree" id="ENSGT00390000014634"/>
<reference evidence="2" key="3">
    <citation type="submission" date="2025-09" db="UniProtKB">
        <authorList>
            <consortium name="Ensembl"/>
        </authorList>
    </citation>
    <scope>IDENTIFICATION</scope>
</reference>
<sequence length="315" mass="36235">MDSTITSDIERKNPKFANLLKMLRSRTTPDTNKEDAELLLAKTEYLKQKILYESVQHLLMKDNANSELSTVQTQFQLSECLDCLHIDNPFDLKPADVTSHVVLDQMKLKEEKELLASNVENHLCDVCMHLTRLHDLPNPPESPKVLYARAIQLGGLVREEKLESLKLGKRMGELRGMQEEAYLRLHHELHGCVDILSKIINKYTFTLQCEKTKILINDSVQSFETLAAKLRSIRVALLSETYTPHRVAALRNIFTEQENELKSRQQELDSITHQLEAYRKLGGEFEAVVREYTSKQDAIAKNKWSLEQVSKSMMI</sequence>
<dbReference type="InterPro" id="IPR029327">
    <property type="entry name" value="HAUS4"/>
</dbReference>
<dbReference type="FunCoup" id="H2YIN8">
    <property type="interactions" value="5"/>
</dbReference>
<dbReference type="GO" id="GO:0007098">
    <property type="term" value="P:centrosome cycle"/>
    <property type="evidence" value="ECO:0007669"/>
    <property type="project" value="TreeGrafter"/>
</dbReference>
<dbReference type="AlphaFoldDB" id="H2YIN8"/>
<keyword evidence="1" id="KW-0175">Coiled coil</keyword>
<reference evidence="2" key="2">
    <citation type="submission" date="2025-08" db="UniProtKB">
        <authorList>
            <consortium name="Ensembl"/>
        </authorList>
    </citation>
    <scope>IDENTIFICATION</scope>
</reference>
<name>H2YIN8_CIOSA</name>
<feature type="coiled-coil region" evidence="1">
    <location>
        <begin position="247"/>
        <end position="281"/>
    </location>
</feature>
<dbReference type="GO" id="GO:0051225">
    <property type="term" value="P:spindle assembly"/>
    <property type="evidence" value="ECO:0007669"/>
    <property type="project" value="InterPro"/>
</dbReference>
<dbReference type="PANTHER" id="PTHR16219">
    <property type="entry name" value="AUGMIN SUBUNIT 4 FAMILY MEMBER"/>
    <property type="match status" value="1"/>
</dbReference>
<dbReference type="Proteomes" id="UP000007875">
    <property type="component" value="Unassembled WGS sequence"/>
</dbReference>
<evidence type="ECO:0000313" key="3">
    <source>
        <dbReference type="Proteomes" id="UP000007875"/>
    </source>
</evidence>
<dbReference type="OMA" id="NWALKEF"/>
<dbReference type="HOGENOM" id="CLU_882652_0_0_1"/>